<dbReference type="GO" id="GO:0061630">
    <property type="term" value="F:ubiquitin protein ligase activity"/>
    <property type="evidence" value="ECO:0007669"/>
    <property type="project" value="UniProtKB-UniRule"/>
</dbReference>
<evidence type="ECO:0000256" key="3">
    <source>
        <dbReference type="ARBA" id="ARBA00004906"/>
    </source>
</evidence>
<dbReference type="PANTHER" id="PTHR45670">
    <property type="entry name" value="E3 UBIQUITIN-PROTEIN LIGASE TRIP12"/>
    <property type="match status" value="1"/>
</dbReference>
<feature type="compositionally biased region" description="Polar residues" evidence="13">
    <location>
        <begin position="127"/>
        <end position="160"/>
    </location>
</feature>
<feature type="region of interest" description="Disordered" evidence="13">
    <location>
        <begin position="1"/>
        <end position="70"/>
    </location>
</feature>
<dbReference type="Pfam" id="PF25579">
    <property type="entry name" value="TPR_TRIP12_N"/>
    <property type="match status" value="1"/>
</dbReference>
<dbReference type="PROSITE" id="PS50237">
    <property type="entry name" value="HECT"/>
    <property type="match status" value="1"/>
</dbReference>
<organism evidence="16">
    <name type="scientific">Brugia malayi</name>
    <name type="common">Filarial nematode worm</name>
    <dbReference type="NCBI Taxonomy" id="6279"/>
    <lineage>
        <taxon>Eukaryota</taxon>
        <taxon>Metazoa</taxon>
        <taxon>Ecdysozoa</taxon>
        <taxon>Nematoda</taxon>
        <taxon>Chromadorea</taxon>
        <taxon>Rhabditida</taxon>
        <taxon>Spirurina</taxon>
        <taxon>Spiruromorpha</taxon>
        <taxon>Filarioidea</taxon>
        <taxon>Onchocercidae</taxon>
        <taxon>Brugia</taxon>
    </lineage>
</organism>
<feature type="compositionally biased region" description="Low complexity" evidence="13">
    <location>
        <begin position="34"/>
        <end position="50"/>
    </location>
</feature>
<comment type="catalytic activity">
    <reaction evidence="1 12">
        <text>S-ubiquitinyl-[E2 ubiquitin-conjugating enzyme]-L-cysteine + [acceptor protein]-L-lysine = [E2 ubiquitin-conjugating enzyme]-L-cysteine + N(6)-ubiquitinyl-[acceptor protein]-L-lysine.</text>
        <dbReference type="EC" id="2.3.2.26"/>
    </reaction>
</comment>
<evidence type="ECO:0000256" key="5">
    <source>
        <dbReference type="ARBA" id="ARBA00022553"/>
    </source>
</evidence>
<feature type="region of interest" description="Disordered" evidence="13">
    <location>
        <begin position="894"/>
        <end position="1057"/>
    </location>
</feature>
<dbReference type="AlphaFoldDB" id="A0A4E9EYM1"/>
<dbReference type="InterPro" id="IPR011989">
    <property type="entry name" value="ARM-like"/>
</dbReference>
<feature type="active site" description="Glycyl thioester intermediate" evidence="11">
    <location>
        <position position="1948"/>
    </location>
</feature>
<dbReference type="EC" id="2.3.2.26" evidence="12"/>
<comment type="similarity">
    <text evidence="4 12">Belongs to the UPL family. K-HECT subfamily.</text>
</comment>
<evidence type="ECO:0000256" key="4">
    <source>
        <dbReference type="ARBA" id="ARBA00006331"/>
    </source>
</evidence>
<feature type="domain" description="WWE" evidence="15">
    <location>
        <begin position="656"/>
        <end position="733"/>
    </location>
</feature>
<proteinExistence type="inferred from homology"/>
<evidence type="ECO:0000256" key="11">
    <source>
        <dbReference type="PROSITE-ProRule" id="PRU00104"/>
    </source>
</evidence>
<accession>A0A8L7YP67</accession>
<dbReference type="Pfam" id="PF00632">
    <property type="entry name" value="HECT"/>
    <property type="match status" value="1"/>
</dbReference>
<dbReference type="InterPro" id="IPR018123">
    <property type="entry name" value="WWE-dom_subgr"/>
</dbReference>
<feature type="compositionally biased region" description="Polar residues" evidence="13">
    <location>
        <begin position="1042"/>
        <end position="1057"/>
    </location>
</feature>
<feature type="domain" description="HECT" evidence="14">
    <location>
        <begin position="1609"/>
        <end position="1980"/>
    </location>
</feature>
<dbReference type="SMART" id="SM00119">
    <property type="entry name" value="HECTc"/>
    <property type="match status" value="1"/>
</dbReference>
<dbReference type="Gene3D" id="3.30.2160.10">
    <property type="entry name" value="Hect, E3 ligase catalytic domain"/>
    <property type="match status" value="1"/>
</dbReference>
<dbReference type="RefSeq" id="XP_001894693.2">
    <property type="nucleotide sequence ID" value="XM_001894658.2"/>
</dbReference>
<evidence type="ECO:0000259" key="14">
    <source>
        <dbReference type="PROSITE" id="PS50237"/>
    </source>
</evidence>
<evidence type="ECO:0000256" key="12">
    <source>
        <dbReference type="RuleBase" id="RU369009"/>
    </source>
</evidence>
<dbReference type="InterPro" id="IPR057948">
    <property type="entry name" value="TPR_TRIP12_N"/>
</dbReference>
<dbReference type="Gene3D" id="3.30.2410.10">
    <property type="entry name" value="Hect, E3 ligase catalytic domain"/>
    <property type="match status" value="1"/>
</dbReference>
<reference evidence="18" key="3">
    <citation type="submission" date="2022-04" db="UniProtKB">
        <authorList>
            <consortium name="WormBaseParasite"/>
        </authorList>
    </citation>
    <scope>IDENTIFICATION</scope>
</reference>
<dbReference type="EMBL" id="CAAKNF010000196">
    <property type="protein sequence ID" value="VIO88157.1"/>
    <property type="molecule type" value="Genomic_DNA"/>
</dbReference>
<feature type="compositionally biased region" description="Low complexity" evidence="13">
    <location>
        <begin position="1018"/>
        <end position="1031"/>
    </location>
</feature>
<dbReference type="InterPro" id="IPR037197">
    <property type="entry name" value="WWE_dom_sf"/>
</dbReference>
<evidence type="ECO:0000259" key="15">
    <source>
        <dbReference type="PROSITE" id="PS50918"/>
    </source>
</evidence>
<evidence type="ECO:0000313" key="17">
    <source>
        <dbReference type="Proteomes" id="UP000006672"/>
    </source>
</evidence>
<feature type="compositionally biased region" description="Acidic residues" evidence="13">
    <location>
        <begin position="1331"/>
        <end position="1344"/>
    </location>
</feature>
<keyword evidence="8 11" id="KW-0833">Ubl conjugation pathway</keyword>
<dbReference type="GeneID" id="6098144"/>
<evidence type="ECO:0000256" key="1">
    <source>
        <dbReference type="ARBA" id="ARBA00000885"/>
    </source>
</evidence>
<dbReference type="GO" id="GO:0016607">
    <property type="term" value="C:nuclear speck"/>
    <property type="evidence" value="ECO:0007669"/>
    <property type="project" value="TreeGrafter"/>
</dbReference>
<keyword evidence="5" id="KW-0597">Phosphoprotein</keyword>
<keyword evidence="6 12" id="KW-0808">Transferase</keyword>
<keyword evidence="9" id="KW-0234">DNA repair</keyword>
<dbReference type="CTD" id="6098144"/>
<dbReference type="GO" id="GO:0043161">
    <property type="term" value="P:proteasome-mediated ubiquitin-dependent protein catabolic process"/>
    <property type="evidence" value="ECO:0007669"/>
    <property type="project" value="TreeGrafter"/>
</dbReference>
<dbReference type="InterPro" id="IPR004170">
    <property type="entry name" value="WWE_dom"/>
</dbReference>
<reference evidence="16" key="2">
    <citation type="submission" date="2019-04" db="EMBL/GenBank/DDBJ databases">
        <authorList>
            <person name="Howe K."/>
            <person name="Paulini M."/>
            <person name="Williams G."/>
        </authorList>
    </citation>
    <scope>NUCLEOTIDE SEQUENCE [LARGE SCALE GENOMIC DNA]</scope>
    <source>
        <strain evidence="16">FR3</strain>
    </source>
</reference>
<dbReference type="InterPro" id="IPR035983">
    <property type="entry name" value="Hect_E3_ubiquitin_ligase"/>
</dbReference>
<keyword evidence="17" id="KW-1185">Reference proteome</keyword>
<evidence type="ECO:0000256" key="2">
    <source>
        <dbReference type="ARBA" id="ARBA00004642"/>
    </source>
</evidence>
<name>A0A4E9EYM1_BRUMA</name>
<dbReference type="Gene3D" id="3.30.720.50">
    <property type="match status" value="1"/>
</dbReference>
<feature type="region of interest" description="Disordered" evidence="13">
    <location>
        <begin position="82"/>
        <end position="211"/>
    </location>
</feature>
<feature type="compositionally biased region" description="Low complexity" evidence="13">
    <location>
        <begin position="910"/>
        <end position="921"/>
    </location>
</feature>
<feature type="compositionally biased region" description="Polar residues" evidence="13">
    <location>
        <begin position="57"/>
        <end position="70"/>
    </location>
</feature>
<dbReference type="CDD" id="cd00078">
    <property type="entry name" value="HECTc"/>
    <property type="match status" value="1"/>
</dbReference>
<dbReference type="PROSITE" id="PS50918">
    <property type="entry name" value="WWE"/>
    <property type="match status" value="1"/>
</dbReference>
<dbReference type="GO" id="GO:0000209">
    <property type="term" value="P:protein polyubiquitination"/>
    <property type="evidence" value="ECO:0007669"/>
    <property type="project" value="TreeGrafter"/>
</dbReference>
<evidence type="ECO:0000256" key="10">
    <source>
        <dbReference type="ARBA" id="ARBA00023242"/>
    </source>
</evidence>
<evidence type="ECO:0000256" key="6">
    <source>
        <dbReference type="ARBA" id="ARBA00022679"/>
    </source>
</evidence>
<evidence type="ECO:0000313" key="16">
    <source>
        <dbReference type="EMBL" id="VIO88157.1"/>
    </source>
</evidence>
<dbReference type="Gene3D" id="1.25.10.10">
    <property type="entry name" value="Leucine-rich Repeat Variant"/>
    <property type="match status" value="1"/>
</dbReference>
<dbReference type="SUPFAM" id="SSF56204">
    <property type="entry name" value="Hect, E3 ligase catalytic domain"/>
    <property type="match status" value="1"/>
</dbReference>
<dbReference type="InterPro" id="IPR016024">
    <property type="entry name" value="ARM-type_fold"/>
</dbReference>
<feature type="compositionally biased region" description="Polar residues" evidence="13">
    <location>
        <begin position="184"/>
        <end position="211"/>
    </location>
</feature>
<dbReference type="GO" id="GO:0008270">
    <property type="term" value="F:zinc ion binding"/>
    <property type="evidence" value="ECO:0007669"/>
    <property type="project" value="InterPro"/>
</dbReference>
<feature type="region of interest" description="Disordered" evidence="13">
    <location>
        <begin position="1328"/>
        <end position="1357"/>
    </location>
</feature>
<keyword evidence="7" id="KW-0227">DNA damage</keyword>
<feature type="compositionally biased region" description="Basic and acidic residues" evidence="13">
    <location>
        <begin position="98"/>
        <end position="109"/>
    </location>
</feature>
<evidence type="ECO:0000256" key="9">
    <source>
        <dbReference type="ARBA" id="ARBA00023204"/>
    </source>
</evidence>
<dbReference type="Proteomes" id="UP000006672">
    <property type="component" value="Unassembled WGS sequence"/>
</dbReference>
<dbReference type="SUPFAM" id="SSF117839">
    <property type="entry name" value="WWE domain"/>
    <property type="match status" value="1"/>
</dbReference>
<dbReference type="Pfam" id="PF02825">
    <property type="entry name" value="WWE"/>
    <property type="match status" value="1"/>
</dbReference>
<dbReference type="PANTHER" id="PTHR45670:SF13">
    <property type="entry name" value="E3 UBIQUITIN-PROTEIN LIGASE TRIP12"/>
    <property type="match status" value="1"/>
</dbReference>
<comment type="subcellular location">
    <subcellularLocation>
        <location evidence="2">Nucleus</location>
        <location evidence="2">Nucleoplasm</location>
    </subcellularLocation>
</comment>
<dbReference type="SUPFAM" id="SSF48371">
    <property type="entry name" value="ARM repeat"/>
    <property type="match status" value="1"/>
</dbReference>
<gene>
    <name evidence="16" type="primary">Bm7901</name>
    <name evidence="18" type="synonym">Bm1_16175</name>
    <name evidence="16" type="ORF">BM_BM7901</name>
</gene>
<dbReference type="KEGG" id="bmy:BM_BM7901"/>
<feature type="compositionally biased region" description="Polar residues" evidence="13">
    <location>
        <begin position="1"/>
        <end position="11"/>
    </location>
</feature>
<dbReference type="InterPro" id="IPR045322">
    <property type="entry name" value="HECTD1/TRIP12-like"/>
</dbReference>
<sequence>MSNIGSTSGQHGDNAALPQFSRKRSSPNSGSLKSETSSATSVAAVGSSSSKLRRITHSSVEQNPEGNDLSRQQTSHLLGALETGSVSGGSGRSGPSRSGHDSVRSELKYLTDFFPDQNPSDRRLTRSQRQYSIPVSTSQTADSIDNSAHTNSGSVVVEQSRSVKDRPRARKSRTTVAGRVNIGAESSRTANNSEQQPSTSSSARTRAHNSATGLCHSIASCESTSNRVSPTFIHQNEPNVCRSAAQLGVVVQNTTDDATPSIVTASNNNSALTTPVNSNAVITTTTAELSRTVNGGVSAESHSSQFKNLQRSQAVHTASSFLGALVPRVQHLLGSAHAHPNARVVSIMERLRSTSELSQLDAATELADMLLLGNEESLPNLPIKDIVHALIMLLQKEHNFMLMLTAARCISNMLEALPRALPVVIDTVPHLLEKLKRIECIDVAEQSLMALEVMSKRNGKNIMSAGGIAATISHVDFFSVPSQRLAFQIAANCATYVSANDFPQVRESLADLTQRLLIEDKRCLESVCVLFCRLVDNMRNHADKLREIAGQNHALLKNVQQLLLVQPCAVGPNTFQSLIRMLRSMASRCSDLAVALVYMDFARTIKFLIVGSKEGDHTTFEIVDRPPQHLQELVYLAGELMPRLPVDGIFEIDSVMLRSHATYYDFQPTLWYWRDDSNQWLPFTHFDSRLIEMAYATSETEINLQINGNVYKIDLQRMVQRNHSTGKERAIQRRTSVFKSKTASPEDDRRLELMKTEPVLLEQVVQLLLPILVEIDGSSSGPALRYESLRVTLRMIYPSDVRVLKDILANLPLAGHIASALTSARSKDLCVVASALQLAHLLLDKFPDMYELLFKREGVAHEIEKLSKMKLESPVLAPSIQIATLACEHDNATTTATGIRTRSGPKTRASSELTEGTSSTTKQSTNTRTRNIAQLTVSTAEAGPSSSNATRVIVSPNGGRHRRKTSPESPISRKESRRKTTPSNFLHTLRLPSFRMPGTSSSSGHSPHDNTPPSNMLSSFFTSISQSQTTSAHHYPSGSGGSTNAPSSAHTSTSRARISTFTPSAAVGSSCSAILMQSSSTGHSSFTVPLSSTSGSALSHQQREIIRQWIRKEAEYLIHMYFSTPSTGIDGSAPSLLSRLTSIAASLISEKDVGSTALVGFKAILLENDVSAFELNHSGVLSSLCKYITNSSSSYHPPRKLRLKRFAAVFMSLTSDNLRPADESDCWAAFEILVSKLLASVAQHEQFQVKVTDMGGIVTGSSGGALRGSQALRFFQTHQIRCNLKRHPTCRDLKEWRHGHGSIKVDPFTSISAIERYLLDRGIGYVRAEDSSGDEDGSDDDEMPSEGSISGGNSQPGRIEILINDEKIPGHMSILQALRQFGQVSLGDNVDHFAVATGIWVNTHTLYYRAAAPTSTETSEEPVVVVSTTKSLSGKSEKREKRPKIDEKLWIDGEVPVSQCPLDSYLTNKLPVDVDDPCVPSLVLLRCLYALNRFWWKLFEDEDLPPTSHAPLLPNTAFHSSKLNAKIGRQLSDFLSVATQQIPQWTGDLIKAVPFIFTFSSRRNYLYCTAFGRDRALMHLVNQTDGGQGDGESGRLTPRLERRKVSVRRDDLLRQAEQTLHHLGCSRAMLEVGFEGEAGTGFGPTLEFYSTVSREIQKSSLRLWHGHTLAATFDGNDGPVTNYTTASAGLYPAVFSSQSAKQRDARSKKFEFIGRLLAQALIDSRMLDIPLNPVFFKWLCGEDKMFGLSDLEVFDKNLYQSLRALILTDPNDFDSLEQYFTLPGDENFELVKGGKNRLVTSSNVVQFVKLVTHWLLVEGVRREMEAVRRGFETIIKIDDLTSFTPDEMEELFCGCSEETWKRTWNESALQSAIKPDHGYTHDSEQIRWLIQMLASYDNQQQRKFLQFVTGSPKLPVGGFRSLNPPLTVVKKSGSYGNGDDELPSAMTCYNYLKIPAYSTYEIFHQRFDVALRFIYSFHLT</sequence>
<dbReference type="Gene3D" id="3.90.1750.10">
    <property type="entry name" value="Hect, E3 ligase catalytic domains"/>
    <property type="match status" value="1"/>
</dbReference>
<accession>A0A4E9EYM1</accession>
<reference evidence="17" key="1">
    <citation type="journal article" date="2007" name="Science">
        <title>Draft genome of the filarial nematode parasite Brugia malayi.</title>
        <authorList>
            <person name="Ghedin E."/>
            <person name="Wang S."/>
            <person name="Spiro D."/>
            <person name="Caler E."/>
            <person name="Zhao Q."/>
            <person name="Crabtree J."/>
            <person name="Allen J.E."/>
            <person name="Delcher A.L."/>
            <person name="Guiliano D.B."/>
            <person name="Miranda-Saavedra D."/>
            <person name="Angiuoli S.V."/>
            <person name="Creasy T."/>
            <person name="Amedeo P."/>
            <person name="Haas B."/>
            <person name="El-Sayed N.M."/>
            <person name="Wortman J.R."/>
            <person name="Feldblyum T."/>
            <person name="Tallon L."/>
            <person name="Schatz M."/>
            <person name="Shumway M."/>
            <person name="Koo H."/>
            <person name="Salzberg S.L."/>
            <person name="Schobel S."/>
            <person name="Pertea M."/>
            <person name="Pop M."/>
            <person name="White O."/>
            <person name="Barton G.J."/>
            <person name="Carlow C.K."/>
            <person name="Crawford M.J."/>
            <person name="Daub J."/>
            <person name="Dimmic M.W."/>
            <person name="Estes C.F."/>
            <person name="Foster J.M."/>
            <person name="Ganatra M."/>
            <person name="Gregory W.F."/>
            <person name="Johnson N.M."/>
            <person name="Jin J."/>
            <person name="Komuniecki R."/>
            <person name="Korf I."/>
            <person name="Kumar S."/>
            <person name="Laney S."/>
            <person name="Li B.W."/>
            <person name="Li W."/>
            <person name="Lindblom T.H."/>
            <person name="Lustigman S."/>
            <person name="Ma D."/>
            <person name="Maina C.V."/>
            <person name="Martin D.M."/>
            <person name="McCarter J.P."/>
            <person name="McReynolds L."/>
            <person name="Mitreva M."/>
            <person name="Nutman T.B."/>
            <person name="Parkinson J."/>
            <person name="Peregrin-Alvarez J.M."/>
            <person name="Poole C."/>
            <person name="Ren Q."/>
            <person name="Saunders L."/>
            <person name="Sluder A.E."/>
            <person name="Smith K."/>
            <person name="Stanke M."/>
            <person name="Unnasch T.R."/>
            <person name="Ware J."/>
            <person name="Wei A.D."/>
            <person name="Weil G."/>
            <person name="Williams D.J."/>
            <person name="Zhang Y."/>
            <person name="Williams S.A."/>
            <person name="Fraser-Liggett C."/>
            <person name="Slatko B."/>
            <person name="Blaxter M.L."/>
            <person name="Scott A.L."/>
        </authorList>
    </citation>
    <scope>NUCLEOTIDE SEQUENCE</scope>
    <source>
        <strain evidence="17">FR3</strain>
    </source>
</reference>
<dbReference type="InterPro" id="IPR000569">
    <property type="entry name" value="HECT_dom"/>
</dbReference>
<evidence type="ECO:0000256" key="13">
    <source>
        <dbReference type="SAM" id="MobiDB-lite"/>
    </source>
</evidence>
<keyword evidence="10" id="KW-0539">Nucleus</keyword>
<dbReference type="WBParaSite" id="Bm7901.1">
    <property type="protein sequence ID" value="Bm7901.1"/>
    <property type="gene ID" value="WBGene00228162"/>
</dbReference>
<evidence type="ECO:0000256" key="8">
    <source>
        <dbReference type="ARBA" id="ARBA00022786"/>
    </source>
</evidence>
<evidence type="ECO:0000313" key="18">
    <source>
        <dbReference type="WBParaSite" id="Bm7901.1"/>
    </source>
</evidence>
<evidence type="ECO:0000256" key="7">
    <source>
        <dbReference type="ARBA" id="ARBA00022763"/>
    </source>
</evidence>
<protein>
    <recommendedName>
        <fullName evidence="12">E3 ubiquitin-protein ligase</fullName>
        <ecNumber evidence="12">2.3.2.26</ecNumber>
    </recommendedName>
</protein>
<dbReference type="OrthoDB" id="271273at2759"/>
<comment type="pathway">
    <text evidence="3 12">Protein modification; protein ubiquitination.</text>
</comment>
<feature type="compositionally biased region" description="Polar residues" evidence="13">
    <location>
        <begin position="922"/>
        <end position="950"/>
    </location>
</feature>
<dbReference type="GO" id="GO:0006281">
    <property type="term" value="P:DNA repair"/>
    <property type="evidence" value="ECO:0007669"/>
    <property type="project" value="UniProtKB-KW"/>
</dbReference>
<dbReference type="SMART" id="SM00678">
    <property type="entry name" value="WWE"/>
    <property type="match status" value="1"/>
</dbReference>
<dbReference type="UniPathway" id="UPA00143"/>